<protein>
    <recommendedName>
        <fullName evidence="4">SnoaL-like domain-containing protein</fullName>
    </recommendedName>
</protein>
<name>A0A0A2GZF6_9FLAO</name>
<organism evidence="2 3">
    <name type="scientific">Dokdonia donghaensis DSW-1</name>
    <dbReference type="NCBI Taxonomy" id="1300343"/>
    <lineage>
        <taxon>Bacteria</taxon>
        <taxon>Pseudomonadati</taxon>
        <taxon>Bacteroidota</taxon>
        <taxon>Flavobacteriia</taxon>
        <taxon>Flavobacteriales</taxon>
        <taxon>Flavobacteriaceae</taxon>
        <taxon>Dokdonia</taxon>
    </lineage>
</organism>
<dbReference type="PROSITE" id="PS51257">
    <property type="entry name" value="PROKAR_LIPOPROTEIN"/>
    <property type="match status" value="1"/>
</dbReference>
<dbReference type="Gene3D" id="3.10.450.50">
    <property type="match status" value="1"/>
</dbReference>
<feature type="chain" id="PRO_5001999424" description="SnoaL-like domain-containing protein" evidence="1">
    <location>
        <begin position="23"/>
        <end position="194"/>
    </location>
</feature>
<evidence type="ECO:0008006" key="4">
    <source>
        <dbReference type="Google" id="ProtNLM"/>
    </source>
</evidence>
<dbReference type="AlphaFoldDB" id="A0A0A2GZF6"/>
<keyword evidence="1" id="KW-0732">Signal</keyword>
<proteinExistence type="predicted"/>
<comment type="caution">
    <text evidence="2">The sequence shown here is derived from an EMBL/GenBank/DDBJ whole genome shotgun (WGS) entry which is preliminary data.</text>
</comment>
<dbReference type="Proteomes" id="UP000030140">
    <property type="component" value="Unassembled WGS sequence"/>
</dbReference>
<keyword evidence="3" id="KW-1185">Reference proteome</keyword>
<feature type="signal peptide" evidence="1">
    <location>
        <begin position="1"/>
        <end position="22"/>
    </location>
</feature>
<evidence type="ECO:0000313" key="2">
    <source>
        <dbReference type="EMBL" id="KGO07888.1"/>
    </source>
</evidence>
<evidence type="ECO:0000313" key="3">
    <source>
        <dbReference type="Proteomes" id="UP000030140"/>
    </source>
</evidence>
<dbReference type="EMBL" id="JSAQ01000001">
    <property type="protein sequence ID" value="KGO07888.1"/>
    <property type="molecule type" value="Genomic_DNA"/>
</dbReference>
<dbReference type="PATRIC" id="fig|1300343.5.peg.1756"/>
<dbReference type="RefSeq" id="WP_035328464.1">
    <property type="nucleotide sequence ID" value="NZ_CP015125.1"/>
</dbReference>
<gene>
    <name evidence="2" type="ORF">NV36_14300</name>
</gene>
<sequence length="194" mass="22415">MRTATYTILLLLVISACSSKEASRIETVKNYYSGFNNGDYKLIETQLSDSLTITEGDYVMNFTPETFETHFKWDSVFVPQVKIINIEQQENDLLVTISASSKRFEFLRNNPLVTKHLVHFTNGKISKIDNVDFIDTNWKLWTEQKEGLTQWIASNHKELDGFMIDQTLQGGLDYIKAIDLYTNRENNSTKPLEE</sequence>
<evidence type="ECO:0000256" key="1">
    <source>
        <dbReference type="SAM" id="SignalP"/>
    </source>
</evidence>
<reference evidence="2 3" key="1">
    <citation type="submission" date="2014-10" db="EMBL/GenBank/DDBJ databases">
        <title>Draft genome sequence of the proteorhodopsin-containing marine bacterium Dokdonia donghaensis.</title>
        <authorList>
            <person name="Gomez-Consarnau L."/>
            <person name="Gonzalez J.M."/>
            <person name="Riedel T."/>
            <person name="Jaenicke S."/>
            <person name="Wagner-Doebler I."/>
            <person name="Fuhrman J.A."/>
        </authorList>
    </citation>
    <scope>NUCLEOTIDE SEQUENCE [LARGE SCALE GENOMIC DNA]</scope>
    <source>
        <strain evidence="2 3">DSW-1</strain>
    </source>
</reference>
<accession>A0A0A2GZF6</accession>
<dbReference type="OrthoDB" id="1121874at2"/>
<dbReference type="KEGG" id="ddo:I597_1746"/>